<organism evidence="1">
    <name type="scientific">Nothobranchius kadleci</name>
    <name type="common">African annual killifish</name>
    <dbReference type="NCBI Taxonomy" id="1051664"/>
    <lineage>
        <taxon>Eukaryota</taxon>
        <taxon>Metazoa</taxon>
        <taxon>Chordata</taxon>
        <taxon>Craniata</taxon>
        <taxon>Vertebrata</taxon>
        <taxon>Euteleostomi</taxon>
        <taxon>Actinopterygii</taxon>
        <taxon>Neopterygii</taxon>
        <taxon>Teleostei</taxon>
        <taxon>Neoteleostei</taxon>
        <taxon>Acanthomorphata</taxon>
        <taxon>Ovalentaria</taxon>
        <taxon>Atherinomorphae</taxon>
        <taxon>Cyprinodontiformes</taxon>
        <taxon>Nothobranchiidae</taxon>
        <taxon>Nothobranchius</taxon>
    </lineage>
</organism>
<sequence>CVCVCVMYVRYLESKTSAVSLGSFNNNTLF</sequence>
<reference evidence="1" key="2">
    <citation type="submission" date="2016-06" db="EMBL/GenBank/DDBJ databases">
        <title>The genome of a short-lived fish provides insights into sex chromosome evolution and the genetic control of aging.</title>
        <authorList>
            <person name="Reichwald K."/>
            <person name="Felder M."/>
            <person name="Petzold A."/>
            <person name="Koch P."/>
            <person name="Groth M."/>
            <person name="Platzer M."/>
        </authorList>
    </citation>
    <scope>NUCLEOTIDE SEQUENCE</scope>
    <source>
        <tissue evidence="1">Brain</tissue>
    </source>
</reference>
<evidence type="ECO:0000313" key="1">
    <source>
        <dbReference type="EMBL" id="SBQ28631.1"/>
    </source>
</evidence>
<reference evidence="1" key="1">
    <citation type="submission" date="2016-05" db="EMBL/GenBank/DDBJ databases">
        <authorList>
            <person name="Lavstsen T."/>
            <person name="Jespersen J.S."/>
        </authorList>
    </citation>
    <scope>NUCLEOTIDE SEQUENCE</scope>
    <source>
        <tissue evidence="1">Brain</tissue>
    </source>
</reference>
<keyword evidence="1" id="KW-0675">Receptor</keyword>
<dbReference type="EMBL" id="HAEA01000151">
    <property type="protein sequence ID" value="SBQ28631.1"/>
    <property type="molecule type" value="Transcribed_RNA"/>
</dbReference>
<accession>A0A1A8D5K6</accession>
<feature type="non-terminal residue" evidence="1">
    <location>
        <position position="1"/>
    </location>
</feature>
<gene>
    <name evidence="1" type="primary">GPR146</name>
</gene>
<name>A0A1A8D5K6_NOTKA</name>
<protein>
    <submittedName>
        <fullName evidence="1">G protein-coupled receptor 146</fullName>
    </submittedName>
</protein>
<proteinExistence type="predicted"/>
<dbReference type="AlphaFoldDB" id="A0A1A8D5K6"/>